<dbReference type="EMBL" id="VLTN01000055">
    <property type="protein sequence ID" value="KAA0148256.1"/>
    <property type="molecule type" value="Genomic_DNA"/>
</dbReference>
<keyword evidence="5" id="KW-1185">Reference proteome</keyword>
<name>A0A5A8DX11_CAFRO</name>
<evidence type="ECO:0000313" key="5">
    <source>
        <dbReference type="Proteomes" id="UP000323011"/>
    </source>
</evidence>
<comment type="caution">
    <text evidence="3">The sequence shown here is derived from an EMBL/GenBank/DDBJ whole genome shotgun (WGS) entry which is preliminary data.</text>
</comment>
<proteinExistence type="predicted"/>
<organism evidence="3 4">
    <name type="scientific">Cafeteria roenbergensis</name>
    <name type="common">Marine flagellate</name>
    <dbReference type="NCBI Taxonomy" id="33653"/>
    <lineage>
        <taxon>Eukaryota</taxon>
        <taxon>Sar</taxon>
        <taxon>Stramenopiles</taxon>
        <taxon>Bigyra</taxon>
        <taxon>Opalozoa</taxon>
        <taxon>Bicosoecida</taxon>
        <taxon>Cafeteriaceae</taxon>
        <taxon>Cafeteria</taxon>
    </lineage>
</organism>
<dbReference type="Proteomes" id="UP000323011">
    <property type="component" value="Unassembled WGS sequence"/>
</dbReference>
<sequence>MADPADVRGMTREALIELVDELRSGETSRGRELELRLSALQEAFNRKEARIAEMRQQAKAFLAKRLAAAQAETDAVAKERDERAP</sequence>
<keyword evidence="1" id="KW-0175">Coiled coil</keyword>
<dbReference type="EMBL" id="VLTO01000073">
    <property type="protein sequence ID" value="KAA0169107.1"/>
    <property type="molecule type" value="Genomic_DNA"/>
</dbReference>
<gene>
    <name evidence="3" type="ORF">FNF27_07059</name>
    <name evidence="2" type="ORF">FNF29_06792</name>
</gene>
<evidence type="ECO:0000313" key="4">
    <source>
        <dbReference type="Proteomes" id="UP000322899"/>
    </source>
</evidence>
<evidence type="ECO:0000313" key="2">
    <source>
        <dbReference type="EMBL" id="KAA0148256.1"/>
    </source>
</evidence>
<feature type="coiled-coil region" evidence="1">
    <location>
        <begin position="30"/>
        <end position="64"/>
    </location>
</feature>
<dbReference type="AlphaFoldDB" id="A0A5A8DX11"/>
<reference evidence="4 5" key="1">
    <citation type="submission" date="2019-07" db="EMBL/GenBank/DDBJ databases">
        <title>Genomes of Cafeteria roenbergensis.</title>
        <authorList>
            <person name="Fischer M.G."/>
            <person name="Hackl T."/>
            <person name="Roman M."/>
        </authorList>
    </citation>
    <scope>NUCLEOTIDE SEQUENCE [LARGE SCALE GENOMIC DNA]</scope>
    <source>
        <strain evidence="2 5">BVI</strain>
        <strain evidence="3 4">E4-10P</strain>
    </source>
</reference>
<protein>
    <submittedName>
        <fullName evidence="3">Uncharacterized protein</fullName>
    </submittedName>
</protein>
<evidence type="ECO:0000313" key="3">
    <source>
        <dbReference type="EMBL" id="KAA0169107.1"/>
    </source>
</evidence>
<evidence type="ECO:0000256" key="1">
    <source>
        <dbReference type="SAM" id="Coils"/>
    </source>
</evidence>
<accession>A0A5A8DX11</accession>
<dbReference type="Proteomes" id="UP000322899">
    <property type="component" value="Unassembled WGS sequence"/>
</dbReference>